<dbReference type="Pfam" id="PF04186">
    <property type="entry name" value="FxsA"/>
    <property type="match status" value="1"/>
</dbReference>
<dbReference type="InterPro" id="IPR007313">
    <property type="entry name" value="FxsA"/>
</dbReference>
<dbReference type="AlphaFoldDB" id="A0AAW7ZDU2"/>
<keyword evidence="1" id="KW-0812">Transmembrane</keyword>
<dbReference type="GO" id="GO:0016020">
    <property type="term" value="C:membrane"/>
    <property type="evidence" value="ECO:0007669"/>
    <property type="project" value="InterPro"/>
</dbReference>
<dbReference type="NCBIfam" id="NF008528">
    <property type="entry name" value="PRK11463.1-2"/>
    <property type="match status" value="1"/>
</dbReference>
<dbReference type="EMBL" id="JARPTC010000013">
    <property type="protein sequence ID" value="MDO7787438.1"/>
    <property type="molecule type" value="Genomic_DNA"/>
</dbReference>
<keyword evidence="1" id="KW-0472">Membrane</keyword>
<reference evidence="2" key="2">
    <citation type="submission" date="2023-03" db="EMBL/GenBank/DDBJ databases">
        <authorList>
            <person name="Zhang Z."/>
        </authorList>
    </citation>
    <scope>NUCLEOTIDE SEQUENCE</scope>
    <source>
        <strain evidence="2">DSA</strain>
    </source>
</reference>
<feature type="transmembrane region" description="Helical" evidence="1">
    <location>
        <begin position="76"/>
        <end position="101"/>
    </location>
</feature>
<reference evidence="2" key="1">
    <citation type="journal article" date="2023" name="J. Hazard. Mater.">
        <title>Anaerobic biodegradation of pyrene and benzo[a]pyrene by a new sulfate-reducing Desulforamulus aquiferis strain DSA.</title>
        <authorList>
            <person name="Zhang Z."/>
            <person name="Sun J."/>
            <person name="Gong X."/>
            <person name="Wang C."/>
            <person name="Wang H."/>
        </authorList>
    </citation>
    <scope>NUCLEOTIDE SEQUENCE</scope>
    <source>
        <strain evidence="2">DSA</strain>
    </source>
</reference>
<feature type="transmembrane region" description="Helical" evidence="1">
    <location>
        <begin position="33"/>
        <end position="55"/>
    </location>
</feature>
<dbReference type="RefSeq" id="WP_304542581.1">
    <property type="nucleotide sequence ID" value="NZ_JARPTC010000013.1"/>
</dbReference>
<name>A0AAW7ZDU2_9FIRM</name>
<dbReference type="PANTHER" id="PTHR35335">
    <property type="entry name" value="UPF0716 PROTEIN FXSA"/>
    <property type="match status" value="1"/>
</dbReference>
<comment type="caution">
    <text evidence="2">The sequence shown here is derived from an EMBL/GenBank/DDBJ whole genome shotgun (WGS) entry which is preliminary data.</text>
</comment>
<evidence type="ECO:0000313" key="2">
    <source>
        <dbReference type="EMBL" id="MDO7787438.1"/>
    </source>
</evidence>
<evidence type="ECO:0000313" key="3">
    <source>
        <dbReference type="Proteomes" id="UP001172911"/>
    </source>
</evidence>
<keyword evidence="1" id="KW-1133">Transmembrane helix</keyword>
<accession>A0AAW7ZDU2</accession>
<proteinExistence type="predicted"/>
<gene>
    <name evidence="2" type="ORF">P6N53_09420</name>
</gene>
<sequence>MFKRILALLLIVPVIEMLILIESGRRFGFWPTLGFIVVMGIIGIVLIRSQGFVVINNIKLELAHGQIPTSSVLEGMIIIASGLLLLTPGLLTDFIGLTLLIPPVRNYAKNILKNILIKVFLPGRIVRIRW</sequence>
<keyword evidence="3" id="KW-1185">Reference proteome</keyword>
<protein>
    <submittedName>
        <fullName evidence="2">FxsA family protein</fullName>
    </submittedName>
</protein>
<dbReference type="PANTHER" id="PTHR35335:SF1">
    <property type="entry name" value="UPF0716 PROTEIN FXSA"/>
    <property type="match status" value="1"/>
</dbReference>
<dbReference type="Proteomes" id="UP001172911">
    <property type="component" value="Unassembled WGS sequence"/>
</dbReference>
<evidence type="ECO:0000256" key="1">
    <source>
        <dbReference type="SAM" id="Phobius"/>
    </source>
</evidence>
<organism evidence="2 3">
    <name type="scientific">Desulforamulus aquiferis</name>
    <dbReference type="NCBI Taxonomy" id="1397668"/>
    <lineage>
        <taxon>Bacteria</taxon>
        <taxon>Bacillati</taxon>
        <taxon>Bacillota</taxon>
        <taxon>Clostridia</taxon>
        <taxon>Eubacteriales</taxon>
        <taxon>Peptococcaceae</taxon>
        <taxon>Desulforamulus</taxon>
    </lineage>
</organism>